<accession>A0A518I0A9</accession>
<keyword evidence="4 6" id="KW-1133">Transmembrane helix</keyword>
<proteinExistence type="inferred from homology"/>
<name>A0A518I0A9_9BACT</name>
<dbReference type="RefSeq" id="WP_231743874.1">
    <property type="nucleotide sequence ID" value="NZ_CP037423.1"/>
</dbReference>
<keyword evidence="8" id="KW-1185">Reference proteome</keyword>
<dbReference type="Pfam" id="PF03741">
    <property type="entry name" value="TerC"/>
    <property type="match status" value="1"/>
</dbReference>
<dbReference type="InterPro" id="IPR005496">
    <property type="entry name" value="Integral_membrane_TerC"/>
</dbReference>
<sequence length="315" mass="34578">MLEFDFCSTVSSIFSTPFSLGMFTEPLMLLAETAPPEVVAGDLAEPSEESLFSVGGILTLGMLIVLQAVLGFDNLLYISIESKRVEESKQSMVRKWGIGLAIVFRIILLYVVVKVIALLQEPFLNLISHPLEVHLSGHSLIVIGGGAFILWTAIKEIYHLLAVSDLGEEGDKGEKGNSVTKAISLIVTMNLVFSFDSILSAMALTKSLEIMATAVILSGVLMIWLADHVAEFLKKNRMYEVLGLFILFIVGVMLVSEGGHLAKIQLFGYHVEAMQKSTFYFVLAVLIIVDVVQGRYQKKLLARQAKLRLAEQPSA</sequence>
<dbReference type="GO" id="GO:0016020">
    <property type="term" value="C:membrane"/>
    <property type="evidence" value="ECO:0007669"/>
    <property type="project" value="UniProtKB-SubCell"/>
</dbReference>
<feature type="transmembrane region" description="Helical" evidence="6">
    <location>
        <begin position="139"/>
        <end position="161"/>
    </location>
</feature>
<dbReference type="AlphaFoldDB" id="A0A518I0A9"/>
<keyword evidence="3 6" id="KW-0812">Transmembrane</keyword>
<organism evidence="7 8">
    <name type="scientific">Stieleria neptunia</name>
    <dbReference type="NCBI Taxonomy" id="2527979"/>
    <lineage>
        <taxon>Bacteria</taxon>
        <taxon>Pseudomonadati</taxon>
        <taxon>Planctomycetota</taxon>
        <taxon>Planctomycetia</taxon>
        <taxon>Pirellulales</taxon>
        <taxon>Pirellulaceae</taxon>
        <taxon>Stieleria</taxon>
    </lineage>
</organism>
<dbReference type="PANTHER" id="PTHR30238:SF4">
    <property type="entry name" value="SLL1022 PROTEIN"/>
    <property type="match status" value="1"/>
</dbReference>
<evidence type="ECO:0000313" key="8">
    <source>
        <dbReference type="Proteomes" id="UP000319004"/>
    </source>
</evidence>
<evidence type="ECO:0000256" key="1">
    <source>
        <dbReference type="ARBA" id="ARBA00004141"/>
    </source>
</evidence>
<dbReference type="EMBL" id="CP037423">
    <property type="protein sequence ID" value="QDV46551.1"/>
    <property type="molecule type" value="Genomic_DNA"/>
</dbReference>
<dbReference type="PANTHER" id="PTHR30238">
    <property type="entry name" value="MEMBRANE BOUND PREDICTED REDOX MODULATOR"/>
    <property type="match status" value="1"/>
</dbReference>
<feature type="transmembrane region" description="Helical" evidence="6">
    <location>
        <begin position="51"/>
        <end position="77"/>
    </location>
</feature>
<evidence type="ECO:0000313" key="7">
    <source>
        <dbReference type="EMBL" id="QDV46551.1"/>
    </source>
</evidence>
<protein>
    <submittedName>
        <fullName evidence="7">Integral membrane protein TerC family protein</fullName>
    </submittedName>
</protein>
<evidence type="ECO:0000256" key="4">
    <source>
        <dbReference type="ARBA" id="ARBA00022989"/>
    </source>
</evidence>
<evidence type="ECO:0000256" key="6">
    <source>
        <dbReference type="SAM" id="Phobius"/>
    </source>
</evidence>
<dbReference type="KEGG" id="snep:Enr13x_64600"/>
<feature type="transmembrane region" description="Helical" evidence="6">
    <location>
        <begin position="98"/>
        <end position="119"/>
    </location>
</feature>
<keyword evidence="5 6" id="KW-0472">Membrane</keyword>
<comment type="subcellular location">
    <subcellularLocation>
        <location evidence="1">Membrane</location>
        <topology evidence="1">Multi-pass membrane protein</topology>
    </subcellularLocation>
</comment>
<feature type="transmembrane region" description="Helical" evidence="6">
    <location>
        <begin position="278"/>
        <end position="296"/>
    </location>
</feature>
<reference evidence="7 8" key="1">
    <citation type="submission" date="2019-03" db="EMBL/GenBank/DDBJ databases">
        <title>Deep-cultivation of Planctomycetes and their phenomic and genomic characterization uncovers novel biology.</title>
        <authorList>
            <person name="Wiegand S."/>
            <person name="Jogler M."/>
            <person name="Boedeker C."/>
            <person name="Pinto D."/>
            <person name="Vollmers J."/>
            <person name="Rivas-Marin E."/>
            <person name="Kohn T."/>
            <person name="Peeters S.H."/>
            <person name="Heuer A."/>
            <person name="Rast P."/>
            <person name="Oberbeckmann S."/>
            <person name="Bunk B."/>
            <person name="Jeske O."/>
            <person name="Meyerdierks A."/>
            <person name="Storesund J.E."/>
            <person name="Kallscheuer N."/>
            <person name="Luecker S."/>
            <person name="Lage O.M."/>
            <person name="Pohl T."/>
            <person name="Merkel B.J."/>
            <person name="Hornburger P."/>
            <person name="Mueller R.-W."/>
            <person name="Bruemmer F."/>
            <person name="Labrenz M."/>
            <person name="Spormann A.M."/>
            <person name="Op den Camp H."/>
            <person name="Overmann J."/>
            <person name="Amann R."/>
            <person name="Jetten M.S.M."/>
            <person name="Mascher T."/>
            <person name="Medema M.H."/>
            <person name="Devos D.P."/>
            <person name="Kaster A.-K."/>
            <person name="Ovreas L."/>
            <person name="Rohde M."/>
            <person name="Galperin M.Y."/>
            <person name="Jogler C."/>
        </authorList>
    </citation>
    <scope>NUCLEOTIDE SEQUENCE [LARGE SCALE GENOMIC DNA]</scope>
    <source>
        <strain evidence="7 8">Enr13</strain>
    </source>
</reference>
<feature type="transmembrane region" description="Helical" evidence="6">
    <location>
        <begin position="238"/>
        <end position="258"/>
    </location>
</feature>
<feature type="transmembrane region" description="Helical" evidence="6">
    <location>
        <begin position="182"/>
        <end position="204"/>
    </location>
</feature>
<comment type="similarity">
    <text evidence="2">Belongs to the TerC family.</text>
</comment>
<evidence type="ECO:0000256" key="3">
    <source>
        <dbReference type="ARBA" id="ARBA00022692"/>
    </source>
</evidence>
<gene>
    <name evidence="7" type="ORF">Enr13x_64600</name>
</gene>
<dbReference type="Proteomes" id="UP000319004">
    <property type="component" value="Chromosome"/>
</dbReference>
<feature type="transmembrane region" description="Helical" evidence="6">
    <location>
        <begin position="210"/>
        <end position="226"/>
    </location>
</feature>
<evidence type="ECO:0000256" key="5">
    <source>
        <dbReference type="ARBA" id="ARBA00023136"/>
    </source>
</evidence>
<evidence type="ECO:0000256" key="2">
    <source>
        <dbReference type="ARBA" id="ARBA00007511"/>
    </source>
</evidence>